<dbReference type="InterPro" id="IPR013857">
    <property type="entry name" value="NADH-UbQ_OxRdtase-assoc_prot30"/>
</dbReference>
<dbReference type="Gene3D" id="2.30.40.10">
    <property type="entry name" value="Urease, subunit C, domain 1"/>
    <property type="match status" value="1"/>
</dbReference>
<dbReference type="InterPro" id="IPR006680">
    <property type="entry name" value="Amidohydro-rel"/>
</dbReference>
<dbReference type="InterPro" id="IPR011059">
    <property type="entry name" value="Metal-dep_hydrolase_composite"/>
</dbReference>
<protein>
    <submittedName>
        <fullName evidence="3">Amidohydrolase</fullName>
    </submittedName>
</protein>
<evidence type="ECO:0000313" key="4">
    <source>
        <dbReference type="Proteomes" id="UP000027446"/>
    </source>
</evidence>
<dbReference type="eggNOG" id="COG1228">
    <property type="taxonomic scope" value="Bacteria"/>
</dbReference>
<dbReference type="SUPFAM" id="SSF51338">
    <property type="entry name" value="Composite domain of metallo-dependent hydrolases"/>
    <property type="match status" value="1"/>
</dbReference>
<accession>A0A069E019</accession>
<dbReference type="InterPro" id="IPR051781">
    <property type="entry name" value="Metallo-dep_Hydrolase"/>
</dbReference>
<keyword evidence="4" id="KW-1185">Reference proteome</keyword>
<sequence>MVAVCVTGSSLAQDLAITDVTVFDGTGAEPYRATVMFDDGLISAIDKAAGPAPAGVPAIDGSDLSLLPGFFDLHVHYTPIGQPATTPQISQEYAKAGVTSVYDFAQAPEAFAPRREWLQSLPGPRVNFAARMSTTNGHGADWSDTSTTKWVNTPYAATEAVKALLPYQPDVIKVFTDGWRYGSGVDNTSMNEPTLTALVEEAHANGLKVLTHTVTKDRAEIAGRSGVDVIAHSVLDRHVDQVTIDALKNGGTAYAGTLAVYNPDKLETTPFEREHPSFKSRQARFQVGLDNMKALYEGGVLIALGTDAGMPRTPHGYSTLSEMELMVRAGLPQTAALMAGTSNSARAVGVYDQRGSIEVGKDADVVLIAGKPWENISDLHKTKYTFVGGEKVFGEGAPAPIEATVMSSSEITDTLIADFDREDGRSSRDTLVVGDPDGGMERSWQVFEVIDDGDRGGVLHLSADLALREDARAGIVVPMNVGSVQPADGSAYKGVTFDARGDDKPYTLVVATTEGRWSYGFEVGEDWETVIVPFKDLIAPAAGAEWTGDNIVDMRLLVKRPGGDTVWFELDNVKFF</sequence>
<feature type="domain" description="Amidohydrolase-related" evidence="1">
    <location>
        <begin position="66"/>
        <end position="391"/>
    </location>
</feature>
<dbReference type="InterPro" id="IPR032466">
    <property type="entry name" value="Metal_Hydrolase"/>
</dbReference>
<evidence type="ECO:0000259" key="1">
    <source>
        <dbReference type="Pfam" id="PF01979"/>
    </source>
</evidence>
<dbReference type="SUPFAM" id="SSF51556">
    <property type="entry name" value="Metallo-dependent hydrolases"/>
    <property type="match status" value="1"/>
</dbReference>
<gene>
    <name evidence="3" type="ORF">HAD_17451</name>
</gene>
<dbReference type="EMBL" id="ARYH01000005">
    <property type="protein sequence ID" value="KCZ82635.1"/>
    <property type="molecule type" value="Genomic_DNA"/>
</dbReference>
<dbReference type="SUPFAM" id="SSF49785">
    <property type="entry name" value="Galactose-binding domain-like"/>
    <property type="match status" value="1"/>
</dbReference>
<feature type="domain" description="NADH:ubiquinone oxidoreductase intermediate-associated protein 30" evidence="2">
    <location>
        <begin position="468"/>
        <end position="546"/>
    </location>
</feature>
<dbReference type="GO" id="GO:0016810">
    <property type="term" value="F:hydrolase activity, acting on carbon-nitrogen (but not peptide) bonds"/>
    <property type="evidence" value="ECO:0007669"/>
    <property type="project" value="InterPro"/>
</dbReference>
<dbReference type="Pfam" id="PF01979">
    <property type="entry name" value="Amidohydro_1"/>
    <property type="match status" value="1"/>
</dbReference>
<dbReference type="STRING" id="1280949.HAD_17451"/>
<dbReference type="PATRIC" id="fig|1280949.3.peg.3538"/>
<dbReference type="AlphaFoldDB" id="A0A069E019"/>
<dbReference type="PANTHER" id="PTHR43135:SF3">
    <property type="entry name" value="ALPHA-D-RIBOSE 1-METHYLPHOSPHONATE 5-TRIPHOSPHATE DIPHOSPHATASE"/>
    <property type="match status" value="1"/>
</dbReference>
<dbReference type="PANTHER" id="PTHR43135">
    <property type="entry name" value="ALPHA-D-RIBOSE 1-METHYLPHOSPHONATE 5-TRIPHOSPHATE DIPHOSPHATASE"/>
    <property type="match status" value="1"/>
</dbReference>
<name>A0A069E019_9PROT</name>
<dbReference type="InterPro" id="IPR008979">
    <property type="entry name" value="Galactose-bd-like_sf"/>
</dbReference>
<comment type="caution">
    <text evidence="3">The sequence shown here is derived from an EMBL/GenBank/DDBJ whole genome shotgun (WGS) entry which is preliminary data.</text>
</comment>
<keyword evidence="3" id="KW-0378">Hydrolase</keyword>
<dbReference type="Proteomes" id="UP000027446">
    <property type="component" value="Unassembled WGS sequence"/>
</dbReference>
<dbReference type="Pfam" id="PF08547">
    <property type="entry name" value="CIA30"/>
    <property type="match status" value="1"/>
</dbReference>
<dbReference type="Gene3D" id="3.30.110.90">
    <property type="entry name" value="Amidohydrolase"/>
    <property type="match status" value="1"/>
</dbReference>
<dbReference type="Gene3D" id="3.40.50.10910">
    <property type="entry name" value="Amidohydrolase"/>
    <property type="match status" value="1"/>
</dbReference>
<organism evidence="3 4">
    <name type="scientific">Hyphomonas adhaerens MHS-3</name>
    <dbReference type="NCBI Taxonomy" id="1280949"/>
    <lineage>
        <taxon>Bacteria</taxon>
        <taxon>Pseudomonadati</taxon>
        <taxon>Pseudomonadota</taxon>
        <taxon>Alphaproteobacteria</taxon>
        <taxon>Hyphomonadales</taxon>
        <taxon>Hyphomonadaceae</taxon>
        <taxon>Hyphomonas</taxon>
    </lineage>
</organism>
<reference evidence="3 4" key="1">
    <citation type="journal article" date="2014" name="Antonie Van Leeuwenhoek">
        <title>Hyphomonas beringensis sp. nov. and Hyphomonas chukchiensis sp. nov., isolated from surface seawater of the Bering Sea and Chukchi Sea.</title>
        <authorList>
            <person name="Li C."/>
            <person name="Lai Q."/>
            <person name="Li G."/>
            <person name="Dong C."/>
            <person name="Wang J."/>
            <person name="Liao Y."/>
            <person name="Shao Z."/>
        </authorList>
    </citation>
    <scope>NUCLEOTIDE SEQUENCE [LARGE SCALE GENOMIC DNA]</scope>
    <source>
        <strain evidence="3 4">MHS-3</strain>
    </source>
</reference>
<proteinExistence type="predicted"/>
<evidence type="ECO:0000313" key="3">
    <source>
        <dbReference type="EMBL" id="KCZ82635.1"/>
    </source>
</evidence>
<dbReference type="Gene3D" id="1.20.58.520">
    <property type="entry name" value="Amidohydrolase"/>
    <property type="match status" value="1"/>
</dbReference>
<evidence type="ECO:0000259" key="2">
    <source>
        <dbReference type="Pfam" id="PF08547"/>
    </source>
</evidence>